<gene>
    <name evidence="1" type="ORF">JR316_0003097</name>
</gene>
<sequence length="79" mass="8532">MSANPKYAPGSKVVFIEEFIGPSNVQKAPKGQTADVVSSHVSQGKSHHYNQGDIVYVVKSHATGMNIVGVQEEYLEEVS</sequence>
<evidence type="ECO:0000313" key="2">
    <source>
        <dbReference type="Proteomes" id="UP000664032"/>
    </source>
</evidence>
<accession>A0ACB8H7J6</accession>
<keyword evidence="2" id="KW-1185">Reference proteome</keyword>
<evidence type="ECO:0000313" key="1">
    <source>
        <dbReference type="EMBL" id="KAH9483627.1"/>
    </source>
</evidence>
<organism evidence="1 2">
    <name type="scientific">Psilocybe cubensis</name>
    <name type="common">Psychedelic mushroom</name>
    <name type="synonym">Stropharia cubensis</name>
    <dbReference type="NCBI Taxonomy" id="181762"/>
    <lineage>
        <taxon>Eukaryota</taxon>
        <taxon>Fungi</taxon>
        <taxon>Dikarya</taxon>
        <taxon>Basidiomycota</taxon>
        <taxon>Agaricomycotina</taxon>
        <taxon>Agaricomycetes</taxon>
        <taxon>Agaricomycetidae</taxon>
        <taxon>Agaricales</taxon>
        <taxon>Agaricineae</taxon>
        <taxon>Strophariaceae</taxon>
        <taxon>Psilocybe</taxon>
    </lineage>
</organism>
<comment type="caution">
    <text evidence="1">The sequence shown here is derived from an EMBL/GenBank/DDBJ whole genome shotgun (WGS) entry which is preliminary data.</text>
</comment>
<protein>
    <submittedName>
        <fullName evidence="1">Uncharacterized protein</fullName>
    </submittedName>
</protein>
<reference evidence="1" key="1">
    <citation type="submission" date="2021-10" db="EMBL/GenBank/DDBJ databases">
        <title>Psilocybe cubensis genome.</title>
        <authorList>
            <person name="Mckernan K.J."/>
            <person name="Crawford S."/>
            <person name="Trippe A."/>
            <person name="Kane L.T."/>
            <person name="Mclaughlin S."/>
        </authorList>
    </citation>
    <scope>NUCLEOTIDE SEQUENCE</scope>
    <source>
        <strain evidence="1">MGC-MH-2018</strain>
    </source>
</reference>
<name>A0ACB8H7J6_PSICU</name>
<dbReference type="EMBL" id="JAFIQS020000003">
    <property type="protein sequence ID" value="KAH9483627.1"/>
    <property type="molecule type" value="Genomic_DNA"/>
</dbReference>
<dbReference type="Proteomes" id="UP000664032">
    <property type="component" value="Unassembled WGS sequence"/>
</dbReference>
<proteinExistence type="predicted"/>